<feature type="domain" description="Xylose isomerase-like TIM barrel" evidence="1">
    <location>
        <begin position="22"/>
        <end position="221"/>
    </location>
</feature>
<dbReference type="InterPro" id="IPR050312">
    <property type="entry name" value="IolE/XylAMocC-like"/>
</dbReference>
<dbReference type="GO" id="GO:0016853">
    <property type="term" value="F:isomerase activity"/>
    <property type="evidence" value="ECO:0007669"/>
    <property type="project" value="UniProtKB-KW"/>
</dbReference>
<organism evidence="2 3">
    <name type="scientific">Halogranum amylolyticum</name>
    <dbReference type="NCBI Taxonomy" id="660520"/>
    <lineage>
        <taxon>Archaea</taxon>
        <taxon>Methanobacteriati</taxon>
        <taxon>Methanobacteriota</taxon>
        <taxon>Stenosarchaea group</taxon>
        <taxon>Halobacteria</taxon>
        <taxon>Halobacteriales</taxon>
        <taxon>Haloferacaceae</taxon>
    </lineage>
</organism>
<dbReference type="SUPFAM" id="SSF51658">
    <property type="entry name" value="Xylose isomerase-like"/>
    <property type="match status" value="1"/>
</dbReference>
<sequence>MHYGASLDLRFEESVEEFVLFLREQGLSHVEIRRGYLDVAPDAPTPADLRDLADAYDVTYTFHAPHLDSNMGNLNEQLRRGTVASVVETLNDAAAAGAGAVVVHGGDVPRRYPERVWDHSREQAVRSLRACATHAADVGVPLCLENQRETARRRRHTSTPERLAALLDDVGADATALGVTLDVGHAKATGVDYRAFVDRFGDRIRVAHLHDNDGTGDDHDPLPTFREVAAAIGAEYNVLEMKSLADVERCVRGE</sequence>
<accession>A0A1H8PTM2</accession>
<keyword evidence="2" id="KW-0413">Isomerase</keyword>
<dbReference type="Pfam" id="PF01261">
    <property type="entry name" value="AP_endonuc_2"/>
    <property type="match status" value="1"/>
</dbReference>
<dbReference type="InterPro" id="IPR036237">
    <property type="entry name" value="Xyl_isomerase-like_sf"/>
</dbReference>
<dbReference type="EMBL" id="FODV01000002">
    <property type="protein sequence ID" value="SEO45300.1"/>
    <property type="molecule type" value="Genomic_DNA"/>
</dbReference>
<dbReference type="Gene3D" id="3.20.20.150">
    <property type="entry name" value="Divalent-metal-dependent TIM barrel enzymes"/>
    <property type="match status" value="1"/>
</dbReference>
<evidence type="ECO:0000259" key="1">
    <source>
        <dbReference type="Pfam" id="PF01261"/>
    </source>
</evidence>
<name>A0A1H8PTM2_9EURY</name>
<proteinExistence type="predicted"/>
<gene>
    <name evidence="2" type="ORF">SAMN04487948_102489</name>
</gene>
<evidence type="ECO:0000313" key="2">
    <source>
        <dbReference type="EMBL" id="SEO45300.1"/>
    </source>
</evidence>
<dbReference type="RefSeq" id="WP_089821821.1">
    <property type="nucleotide sequence ID" value="NZ_FODV01000002.1"/>
</dbReference>
<dbReference type="Proteomes" id="UP000199126">
    <property type="component" value="Unassembled WGS sequence"/>
</dbReference>
<dbReference type="AlphaFoldDB" id="A0A1H8PTM2"/>
<dbReference type="PANTHER" id="PTHR12110:SF21">
    <property type="entry name" value="XYLOSE ISOMERASE-LIKE TIM BARREL DOMAIN-CONTAINING PROTEIN"/>
    <property type="match status" value="1"/>
</dbReference>
<dbReference type="InterPro" id="IPR013022">
    <property type="entry name" value="Xyl_isomerase-like_TIM-brl"/>
</dbReference>
<keyword evidence="3" id="KW-1185">Reference proteome</keyword>
<protein>
    <submittedName>
        <fullName evidence="2">Sugar phosphate isomerase/epimerase</fullName>
    </submittedName>
</protein>
<reference evidence="3" key="1">
    <citation type="submission" date="2016-10" db="EMBL/GenBank/DDBJ databases">
        <authorList>
            <person name="Varghese N."/>
            <person name="Submissions S."/>
        </authorList>
    </citation>
    <scope>NUCLEOTIDE SEQUENCE [LARGE SCALE GENOMIC DNA]</scope>
    <source>
        <strain evidence="3">CGMCC 1.10121</strain>
    </source>
</reference>
<dbReference type="PANTHER" id="PTHR12110">
    <property type="entry name" value="HYDROXYPYRUVATE ISOMERASE"/>
    <property type="match status" value="1"/>
</dbReference>
<evidence type="ECO:0000313" key="3">
    <source>
        <dbReference type="Proteomes" id="UP000199126"/>
    </source>
</evidence>
<dbReference type="OrthoDB" id="372143at2157"/>